<keyword evidence="5" id="KW-1185">Reference proteome</keyword>
<organism evidence="4 5">
    <name type="scientific">Micromonospora humi</name>
    <dbReference type="NCBI Taxonomy" id="745366"/>
    <lineage>
        <taxon>Bacteria</taxon>
        <taxon>Bacillati</taxon>
        <taxon>Actinomycetota</taxon>
        <taxon>Actinomycetes</taxon>
        <taxon>Micromonosporales</taxon>
        <taxon>Micromonosporaceae</taxon>
        <taxon>Micromonospora</taxon>
    </lineage>
</organism>
<evidence type="ECO:0000256" key="1">
    <source>
        <dbReference type="ARBA" id="ARBA00006464"/>
    </source>
</evidence>
<dbReference type="PANTHER" id="PTHR30576">
    <property type="entry name" value="COLANIC BIOSYNTHESIS UDP-GLUCOSE LIPID CARRIER TRANSFERASE"/>
    <property type="match status" value="1"/>
</dbReference>
<accession>A0A1C5K7T1</accession>
<keyword evidence="2" id="KW-1133">Transmembrane helix</keyword>
<dbReference type="EMBL" id="FMDM01000022">
    <property type="protein sequence ID" value="SCG78669.1"/>
    <property type="molecule type" value="Genomic_DNA"/>
</dbReference>
<evidence type="ECO:0000313" key="5">
    <source>
        <dbReference type="Proteomes" id="UP000199360"/>
    </source>
</evidence>
<evidence type="ECO:0000313" key="4">
    <source>
        <dbReference type="EMBL" id="SCG78669.1"/>
    </source>
</evidence>
<dbReference type="AlphaFoldDB" id="A0A1C5K7T1"/>
<dbReference type="RefSeq" id="WP_281182338.1">
    <property type="nucleotide sequence ID" value="NZ_FMDM01000022.1"/>
</dbReference>
<dbReference type="Proteomes" id="UP000199360">
    <property type="component" value="Unassembled WGS sequence"/>
</dbReference>
<protein>
    <submittedName>
        <fullName evidence="4">Sugar transferase involved in LPS biosynthesis (Colanic, teichoic acid)</fullName>
    </submittedName>
</protein>
<sequence length="222" mass="24370">MTNPDAPRRDALKRLLDVCLAGIALVVSAPVSALVALAVLATMGRPVLFRQVRPGRGGTPFELVKFRSMRVAGGDAGPAGDAARLTGFGRWLRSTSLDELPSLWNVLRGDMSLVGPRPLLPAYLDRYTPEQFRRHDVRPGVTGWQQVNGRNAMSWDERFRFDVWYVDNRNLALDLRILAQTVVTVLRREGISGPGSVTVEEFRGTPVSAGSRRAAAVRGLPR</sequence>
<proteinExistence type="inferred from homology"/>
<dbReference type="Pfam" id="PF02397">
    <property type="entry name" value="Bac_transf"/>
    <property type="match status" value="1"/>
</dbReference>
<dbReference type="PANTHER" id="PTHR30576:SF8">
    <property type="entry name" value="UNDECAPRENYL-PHOSPHATE GALACTOSE PHOSPHOTRANSFERASE"/>
    <property type="match status" value="1"/>
</dbReference>
<feature type="domain" description="Bacterial sugar transferase" evidence="3">
    <location>
        <begin position="13"/>
        <end position="186"/>
    </location>
</feature>
<keyword evidence="4" id="KW-0808">Transferase</keyword>
<keyword evidence="2" id="KW-0812">Transmembrane</keyword>
<keyword evidence="2" id="KW-0472">Membrane</keyword>
<gene>
    <name evidence="4" type="ORF">GA0070213_12231</name>
</gene>
<dbReference type="InterPro" id="IPR003362">
    <property type="entry name" value="Bact_transf"/>
</dbReference>
<dbReference type="GO" id="GO:0016780">
    <property type="term" value="F:phosphotransferase activity, for other substituted phosphate groups"/>
    <property type="evidence" value="ECO:0007669"/>
    <property type="project" value="TreeGrafter"/>
</dbReference>
<feature type="transmembrane region" description="Helical" evidence="2">
    <location>
        <begin position="20"/>
        <end position="43"/>
    </location>
</feature>
<reference evidence="5" key="1">
    <citation type="submission" date="2016-06" db="EMBL/GenBank/DDBJ databases">
        <authorList>
            <person name="Varghese N."/>
            <person name="Submissions Spin"/>
        </authorList>
    </citation>
    <scope>NUCLEOTIDE SEQUENCE [LARGE SCALE GENOMIC DNA]</scope>
    <source>
        <strain evidence="5">DSM 45647</strain>
    </source>
</reference>
<dbReference type="STRING" id="745366.GA0070213_12231"/>
<evidence type="ECO:0000256" key="2">
    <source>
        <dbReference type="SAM" id="Phobius"/>
    </source>
</evidence>
<comment type="similarity">
    <text evidence="1">Belongs to the bacterial sugar transferase family.</text>
</comment>
<evidence type="ECO:0000259" key="3">
    <source>
        <dbReference type="Pfam" id="PF02397"/>
    </source>
</evidence>
<name>A0A1C5K7T1_9ACTN</name>